<proteinExistence type="predicted"/>
<evidence type="ECO:0000256" key="1">
    <source>
        <dbReference type="SAM" id="SignalP"/>
    </source>
</evidence>
<name>A0A0A8ZYF3_ARUDO</name>
<feature type="chain" id="PRO_5002043725" evidence="1">
    <location>
        <begin position="19"/>
        <end position="37"/>
    </location>
</feature>
<keyword evidence="1" id="KW-0732">Signal</keyword>
<evidence type="ECO:0000313" key="2">
    <source>
        <dbReference type="EMBL" id="JAD44409.1"/>
    </source>
</evidence>
<reference evidence="2" key="2">
    <citation type="journal article" date="2015" name="Data Brief">
        <title>Shoot transcriptome of the giant reed, Arundo donax.</title>
        <authorList>
            <person name="Barrero R.A."/>
            <person name="Guerrero F.D."/>
            <person name="Moolhuijzen P."/>
            <person name="Goolsby J.A."/>
            <person name="Tidwell J."/>
            <person name="Bellgard S.E."/>
            <person name="Bellgard M.I."/>
        </authorList>
    </citation>
    <scope>NUCLEOTIDE SEQUENCE</scope>
    <source>
        <tissue evidence="2">Shoot tissue taken approximately 20 cm above the soil surface</tissue>
    </source>
</reference>
<accession>A0A0A8ZYF3</accession>
<dbReference type="EMBL" id="GBRH01253486">
    <property type="protein sequence ID" value="JAD44409.1"/>
    <property type="molecule type" value="Transcribed_RNA"/>
</dbReference>
<reference evidence="2" key="1">
    <citation type="submission" date="2014-09" db="EMBL/GenBank/DDBJ databases">
        <authorList>
            <person name="Magalhaes I.L.F."/>
            <person name="Oliveira U."/>
            <person name="Santos F.R."/>
            <person name="Vidigal T.H.D.A."/>
            <person name="Brescovit A.D."/>
            <person name="Santos A.J."/>
        </authorList>
    </citation>
    <scope>NUCLEOTIDE SEQUENCE</scope>
    <source>
        <tissue evidence="2">Shoot tissue taken approximately 20 cm above the soil surface</tissue>
    </source>
</reference>
<sequence length="37" mass="4138">MISKQICCLVFSWQCCCALVSSHNSSSSIYFAAQIMF</sequence>
<dbReference type="AlphaFoldDB" id="A0A0A8ZYF3"/>
<feature type="signal peptide" evidence="1">
    <location>
        <begin position="1"/>
        <end position="18"/>
    </location>
</feature>
<organism evidence="2">
    <name type="scientific">Arundo donax</name>
    <name type="common">Giant reed</name>
    <name type="synonym">Donax arundinaceus</name>
    <dbReference type="NCBI Taxonomy" id="35708"/>
    <lineage>
        <taxon>Eukaryota</taxon>
        <taxon>Viridiplantae</taxon>
        <taxon>Streptophyta</taxon>
        <taxon>Embryophyta</taxon>
        <taxon>Tracheophyta</taxon>
        <taxon>Spermatophyta</taxon>
        <taxon>Magnoliopsida</taxon>
        <taxon>Liliopsida</taxon>
        <taxon>Poales</taxon>
        <taxon>Poaceae</taxon>
        <taxon>PACMAD clade</taxon>
        <taxon>Arundinoideae</taxon>
        <taxon>Arundineae</taxon>
        <taxon>Arundo</taxon>
    </lineage>
</organism>
<protein>
    <submittedName>
        <fullName evidence="2">Uncharacterized protein</fullName>
    </submittedName>
</protein>